<dbReference type="GO" id="GO:0008171">
    <property type="term" value="F:O-methyltransferase activity"/>
    <property type="evidence" value="ECO:0007669"/>
    <property type="project" value="InterPro"/>
</dbReference>
<keyword evidence="1 6" id="KW-0489">Methyltransferase</keyword>
<dbReference type="InterPro" id="IPR029063">
    <property type="entry name" value="SAM-dependent_MTases_sf"/>
</dbReference>
<evidence type="ECO:0000256" key="1">
    <source>
        <dbReference type="ARBA" id="ARBA00022603"/>
    </source>
</evidence>
<evidence type="ECO:0000259" key="5">
    <source>
        <dbReference type="Pfam" id="PF00891"/>
    </source>
</evidence>
<evidence type="ECO:0000256" key="4">
    <source>
        <dbReference type="SAM" id="MobiDB-lite"/>
    </source>
</evidence>
<feature type="compositionally biased region" description="Polar residues" evidence="4">
    <location>
        <begin position="214"/>
        <end position="226"/>
    </location>
</feature>
<evidence type="ECO:0000313" key="6">
    <source>
        <dbReference type="EMBL" id="KAK3324340.1"/>
    </source>
</evidence>
<evidence type="ECO:0000256" key="2">
    <source>
        <dbReference type="ARBA" id="ARBA00022679"/>
    </source>
</evidence>
<dbReference type="AlphaFoldDB" id="A0AAE0IFT3"/>
<gene>
    <name evidence="6" type="ORF">B0T19DRAFT_228580</name>
</gene>
<keyword evidence="3" id="KW-0949">S-adenosyl-L-methionine</keyword>
<proteinExistence type="predicted"/>
<dbReference type="SUPFAM" id="SSF53335">
    <property type="entry name" value="S-adenosyl-L-methionine-dependent methyltransferases"/>
    <property type="match status" value="1"/>
</dbReference>
<comment type="caution">
    <text evidence="6">The sequence shown here is derived from an EMBL/GenBank/DDBJ whole genome shotgun (WGS) entry which is preliminary data.</text>
</comment>
<evidence type="ECO:0000313" key="7">
    <source>
        <dbReference type="Proteomes" id="UP001286456"/>
    </source>
</evidence>
<keyword evidence="2" id="KW-0808">Transferase</keyword>
<feature type="compositionally biased region" description="Polar residues" evidence="4">
    <location>
        <begin position="125"/>
        <end position="135"/>
    </location>
</feature>
<dbReference type="EMBL" id="JAUEPO010000004">
    <property type="protein sequence ID" value="KAK3324340.1"/>
    <property type="molecule type" value="Genomic_DNA"/>
</dbReference>
<sequence length="654" mass="70259">MDPAMAPYLGSDIMDSMDRITASTGGSGSIEAIKALRAVQTILNNYFAKSTVIAREETDRDFDAGVDGKSIREVNRTEMVVVECQQPTHDNAEPPGIAVMTTNEPPLTEHKEPNTNRAELDSINIDNETGLNGPSQAVDCPNGGNANSIESTTTHATGSEEPFSPSTSLTSEAPIPEPGQATISSPKVEARIDSPEVQPAVIDKPEPASENRGEPNTTTKMKASNDTPDDRLRFLAAEISRNVDSVATDELARVKMTTAALELVGAVRTPADTIMSWFANASAVSAVRVFLHWGVFDAIPAAGSETKGQPGVSYAELADRVGAEESVLLRTAWMLMSSGVLRHTAPNRVCHTPTSLLLRAGGPMSEMFKLMYTNVVEVSTILPAYYDTYGRREPLGPAHIPTSFLAGSPELEYFELLHQDEERMRGFMRAMSITHRRVPTTGMYDMGWVLRRAAEEPERVAWVDVGGGDGHTVKVFRRAHPELCAARCVVQDLPEVLEAAAAAAADDDELRGVRWVAMDFHHETPVHGALVYYLRHILRDYSDPVATKILLNIRQSMIAPPPAPDPATDAPAAAASRILISEQLTTTPPPLYAAFKDYSMLSIGGKERTLEQFAAVAAAAGLAVTAVYRDLGTPHAVIELQVADGADAGAGVGG</sequence>
<feature type="region of interest" description="Disordered" evidence="4">
    <location>
        <begin position="125"/>
        <end position="227"/>
    </location>
</feature>
<dbReference type="PANTHER" id="PTHR43712:SF2">
    <property type="entry name" value="O-METHYLTRANSFERASE CICE"/>
    <property type="match status" value="1"/>
</dbReference>
<dbReference type="InterPro" id="IPR016461">
    <property type="entry name" value="COMT-like"/>
</dbReference>
<feature type="compositionally biased region" description="Polar residues" evidence="4">
    <location>
        <begin position="144"/>
        <end position="157"/>
    </location>
</feature>
<dbReference type="PROSITE" id="PS51683">
    <property type="entry name" value="SAM_OMT_II"/>
    <property type="match status" value="1"/>
</dbReference>
<reference evidence="6" key="1">
    <citation type="journal article" date="2023" name="Mol. Phylogenet. Evol.">
        <title>Genome-scale phylogeny and comparative genomics of the fungal order Sordariales.</title>
        <authorList>
            <person name="Hensen N."/>
            <person name="Bonometti L."/>
            <person name="Westerberg I."/>
            <person name="Brannstrom I.O."/>
            <person name="Guillou S."/>
            <person name="Cros-Aarteil S."/>
            <person name="Calhoun S."/>
            <person name="Haridas S."/>
            <person name="Kuo A."/>
            <person name="Mondo S."/>
            <person name="Pangilinan J."/>
            <person name="Riley R."/>
            <person name="LaButti K."/>
            <person name="Andreopoulos B."/>
            <person name="Lipzen A."/>
            <person name="Chen C."/>
            <person name="Yan M."/>
            <person name="Daum C."/>
            <person name="Ng V."/>
            <person name="Clum A."/>
            <person name="Steindorff A."/>
            <person name="Ohm R.A."/>
            <person name="Martin F."/>
            <person name="Silar P."/>
            <person name="Natvig D.O."/>
            <person name="Lalanne C."/>
            <person name="Gautier V."/>
            <person name="Ament-Velasquez S.L."/>
            <person name="Kruys A."/>
            <person name="Hutchinson M.I."/>
            <person name="Powell A.J."/>
            <person name="Barry K."/>
            <person name="Miller A.N."/>
            <person name="Grigoriev I.V."/>
            <person name="Debuchy R."/>
            <person name="Gladieux P."/>
            <person name="Hiltunen Thoren M."/>
            <person name="Johannesson H."/>
        </authorList>
    </citation>
    <scope>NUCLEOTIDE SEQUENCE</scope>
    <source>
        <strain evidence="6">SMH4131-1</strain>
    </source>
</reference>
<dbReference type="InterPro" id="IPR036388">
    <property type="entry name" value="WH-like_DNA-bd_sf"/>
</dbReference>
<keyword evidence="7" id="KW-1185">Reference proteome</keyword>
<reference evidence="6" key="2">
    <citation type="submission" date="2023-06" db="EMBL/GenBank/DDBJ databases">
        <authorList>
            <consortium name="Lawrence Berkeley National Laboratory"/>
            <person name="Haridas S."/>
            <person name="Hensen N."/>
            <person name="Bonometti L."/>
            <person name="Westerberg I."/>
            <person name="Brannstrom I.O."/>
            <person name="Guillou S."/>
            <person name="Cros-Aarteil S."/>
            <person name="Calhoun S."/>
            <person name="Kuo A."/>
            <person name="Mondo S."/>
            <person name="Pangilinan J."/>
            <person name="Riley R."/>
            <person name="Labutti K."/>
            <person name="Andreopoulos B."/>
            <person name="Lipzen A."/>
            <person name="Chen C."/>
            <person name="Yanf M."/>
            <person name="Daum C."/>
            <person name="Ng V."/>
            <person name="Clum A."/>
            <person name="Steindorff A."/>
            <person name="Ohm R."/>
            <person name="Martin F."/>
            <person name="Silar P."/>
            <person name="Natvig D."/>
            <person name="Lalanne C."/>
            <person name="Gautier V."/>
            <person name="Ament-Velasquez S.L."/>
            <person name="Kruys A."/>
            <person name="Hutchinson M.I."/>
            <person name="Powell A.J."/>
            <person name="Barry K."/>
            <person name="Miller A.N."/>
            <person name="Grigoriev I.V."/>
            <person name="Debuchy R."/>
            <person name="Gladieux P."/>
            <person name="Thoren M.H."/>
            <person name="Johannesson H."/>
        </authorList>
    </citation>
    <scope>NUCLEOTIDE SEQUENCE</scope>
    <source>
        <strain evidence="6">SMH4131-1</strain>
    </source>
</reference>
<dbReference type="Gene3D" id="3.40.50.150">
    <property type="entry name" value="Vaccinia Virus protein VP39"/>
    <property type="match status" value="1"/>
</dbReference>
<feature type="domain" description="O-methyltransferase C-terminal" evidence="5">
    <location>
        <begin position="414"/>
        <end position="622"/>
    </location>
</feature>
<dbReference type="InterPro" id="IPR001077">
    <property type="entry name" value="COMT_C"/>
</dbReference>
<dbReference type="GO" id="GO:0032259">
    <property type="term" value="P:methylation"/>
    <property type="evidence" value="ECO:0007669"/>
    <property type="project" value="UniProtKB-KW"/>
</dbReference>
<organism evidence="6 7">
    <name type="scientific">Cercophora scortea</name>
    <dbReference type="NCBI Taxonomy" id="314031"/>
    <lineage>
        <taxon>Eukaryota</taxon>
        <taxon>Fungi</taxon>
        <taxon>Dikarya</taxon>
        <taxon>Ascomycota</taxon>
        <taxon>Pezizomycotina</taxon>
        <taxon>Sordariomycetes</taxon>
        <taxon>Sordariomycetidae</taxon>
        <taxon>Sordariales</taxon>
        <taxon>Lasiosphaeriaceae</taxon>
        <taxon>Cercophora</taxon>
    </lineage>
</organism>
<feature type="compositionally biased region" description="Basic and acidic residues" evidence="4">
    <location>
        <begin position="203"/>
        <end position="213"/>
    </location>
</feature>
<dbReference type="SUPFAM" id="SSF46785">
    <property type="entry name" value="Winged helix' DNA-binding domain"/>
    <property type="match status" value="1"/>
</dbReference>
<name>A0AAE0IFT3_9PEZI</name>
<dbReference type="InterPro" id="IPR036390">
    <property type="entry name" value="WH_DNA-bd_sf"/>
</dbReference>
<evidence type="ECO:0000256" key="3">
    <source>
        <dbReference type="ARBA" id="ARBA00022691"/>
    </source>
</evidence>
<dbReference type="Pfam" id="PF00891">
    <property type="entry name" value="Methyltransf_2"/>
    <property type="match status" value="1"/>
</dbReference>
<dbReference type="Proteomes" id="UP001286456">
    <property type="component" value="Unassembled WGS sequence"/>
</dbReference>
<protein>
    <submittedName>
        <fullName evidence="6">S-adenosyl-L-methionine-dependent methyltransferase</fullName>
    </submittedName>
</protein>
<dbReference type="Gene3D" id="1.10.10.10">
    <property type="entry name" value="Winged helix-like DNA-binding domain superfamily/Winged helix DNA-binding domain"/>
    <property type="match status" value="1"/>
</dbReference>
<accession>A0AAE0IFT3</accession>
<dbReference type="PANTHER" id="PTHR43712">
    <property type="entry name" value="PUTATIVE (AFU_ORTHOLOGUE AFUA_4G14580)-RELATED"/>
    <property type="match status" value="1"/>
</dbReference>